<dbReference type="InterPro" id="IPR002347">
    <property type="entry name" value="SDR_fam"/>
</dbReference>
<proteinExistence type="inferred from homology"/>
<dbReference type="InterPro" id="IPR036291">
    <property type="entry name" value="NAD(P)-bd_dom_sf"/>
</dbReference>
<comment type="similarity">
    <text evidence="1">Belongs to the short-chain dehydrogenases/reductases (SDR) family.</text>
</comment>
<dbReference type="SUPFAM" id="SSF51735">
    <property type="entry name" value="NAD(P)-binding Rossmann-fold domains"/>
    <property type="match status" value="1"/>
</dbReference>
<gene>
    <name evidence="3" type="ORF">METZ01_LOCUS138607</name>
</gene>
<evidence type="ECO:0000313" key="3">
    <source>
        <dbReference type="EMBL" id="SVA85753.1"/>
    </source>
</evidence>
<dbReference type="Gene3D" id="3.40.50.720">
    <property type="entry name" value="NAD(P)-binding Rossmann-like Domain"/>
    <property type="match status" value="1"/>
</dbReference>
<name>A0A381ZAF6_9ZZZZ</name>
<evidence type="ECO:0008006" key="4">
    <source>
        <dbReference type="Google" id="ProtNLM"/>
    </source>
</evidence>
<dbReference type="PANTHER" id="PTHR24321">
    <property type="entry name" value="DEHYDROGENASES, SHORT CHAIN"/>
    <property type="match status" value="1"/>
</dbReference>
<dbReference type="EMBL" id="UINC01020417">
    <property type="protein sequence ID" value="SVA85753.1"/>
    <property type="molecule type" value="Genomic_DNA"/>
</dbReference>
<accession>A0A381ZAF6</accession>
<protein>
    <recommendedName>
        <fullName evidence="4">SDR family oxidoreductase</fullName>
    </recommendedName>
</protein>
<dbReference type="PANTHER" id="PTHR24321:SF8">
    <property type="entry name" value="ESTRADIOL 17-BETA-DEHYDROGENASE 8-RELATED"/>
    <property type="match status" value="1"/>
</dbReference>
<sequence length="102" mass="10477">APYCASKGAVVLLTKAMAIDHGEQNIRINCICPGDTETELLSNEAAQVGQTLDEFLEGASKRPLGRIGLPEDIAKAALYLASEASSFVTGTTLIVDGGGLAG</sequence>
<dbReference type="AlphaFoldDB" id="A0A381ZAF6"/>
<evidence type="ECO:0000256" key="1">
    <source>
        <dbReference type="ARBA" id="ARBA00006484"/>
    </source>
</evidence>
<feature type="non-terminal residue" evidence="3">
    <location>
        <position position="1"/>
    </location>
</feature>
<reference evidence="3" key="1">
    <citation type="submission" date="2018-05" db="EMBL/GenBank/DDBJ databases">
        <authorList>
            <person name="Lanie J.A."/>
            <person name="Ng W.-L."/>
            <person name="Kazmierczak K.M."/>
            <person name="Andrzejewski T.M."/>
            <person name="Davidsen T.M."/>
            <person name="Wayne K.J."/>
            <person name="Tettelin H."/>
            <person name="Glass J.I."/>
            <person name="Rusch D."/>
            <person name="Podicherti R."/>
            <person name="Tsui H.-C.T."/>
            <person name="Winkler M.E."/>
        </authorList>
    </citation>
    <scope>NUCLEOTIDE SEQUENCE</scope>
</reference>
<dbReference type="GO" id="GO:0016491">
    <property type="term" value="F:oxidoreductase activity"/>
    <property type="evidence" value="ECO:0007669"/>
    <property type="project" value="UniProtKB-KW"/>
</dbReference>
<keyword evidence="2" id="KW-0560">Oxidoreductase</keyword>
<dbReference type="Pfam" id="PF13561">
    <property type="entry name" value="adh_short_C2"/>
    <property type="match status" value="1"/>
</dbReference>
<organism evidence="3">
    <name type="scientific">marine metagenome</name>
    <dbReference type="NCBI Taxonomy" id="408172"/>
    <lineage>
        <taxon>unclassified sequences</taxon>
        <taxon>metagenomes</taxon>
        <taxon>ecological metagenomes</taxon>
    </lineage>
</organism>
<evidence type="ECO:0000256" key="2">
    <source>
        <dbReference type="ARBA" id="ARBA00023002"/>
    </source>
</evidence>
<dbReference type="PRINTS" id="PR00081">
    <property type="entry name" value="GDHRDH"/>
</dbReference>